<name>A0A4Y1ZDU3_9BACL</name>
<sequence length="39" mass="4402">MLNHRCGCSLARCSRKRQSTSALILGQTLVYWFEEGAKS</sequence>
<evidence type="ECO:0000313" key="2">
    <source>
        <dbReference type="Proteomes" id="UP000319716"/>
    </source>
</evidence>
<evidence type="ECO:0000313" key="1">
    <source>
        <dbReference type="EMBL" id="GAY77245.1"/>
    </source>
</evidence>
<dbReference type="Proteomes" id="UP000319716">
    <property type="component" value="Unassembled WGS sequence"/>
</dbReference>
<comment type="caution">
    <text evidence="1">The sequence shown here is derived from an EMBL/GenBank/DDBJ whole genome shotgun (WGS) entry which is preliminary data.</text>
</comment>
<dbReference type="EMBL" id="BEXB01000023">
    <property type="protein sequence ID" value="GAY77245.1"/>
    <property type="molecule type" value="Genomic_DNA"/>
</dbReference>
<accession>A0A4Y1ZDU3</accession>
<reference evidence="1 2" key="1">
    <citation type="submission" date="2017-11" db="EMBL/GenBank/DDBJ databases">
        <title>Draft Genome Sequence of Sporolactobacillus inulinus NBRC 111894 Isolated from Koso, a Japanese Sugar-Vegetable Fermented Beverage.</title>
        <authorList>
            <person name="Chiou T.Y."/>
            <person name="Oshima K."/>
            <person name="Suda W."/>
            <person name="Hattori M."/>
            <person name="Takahashi T."/>
        </authorList>
    </citation>
    <scope>NUCLEOTIDE SEQUENCE [LARGE SCALE GENOMIC DNA]</scope>
    <source>
        <strain evidence="1 2">NBRC111894</strain>
    </source>
</reference>
<protein>
    <submittedName>
        <fullName evidence="1">Uncharacterized protein</fullName>
    </submittedName>
</protein>
<organism evidence="1 2">
    <name type="scientific">Sporolactobacillus inulinus</name>
    <dbReference type="NCBI Taxonomy" id="2078"/>
    <lineage>
        <taxon>Bacteria</taxon>
        <taxon>Bacillati</taxon>
        <taxon>Bacillota</taxon>
        <taxon>Bacilli</taxon>
        <taxon>Bacillales</taxon>
        <taxon>Sporolactobacillaceae</taxon>
        <taxon>Sporolactobacillus</taxon>
    </lineage>
</organism>
<proteinExistence type="predicted"/>
<dbReference type="AlphaFoldDB" id="A0A4Y1ZDU3"/>
<gene>
    <name evidence="1" type="ORF">NBRC111894_2799</name>
</gene>